<dbReference type="EMBL" id="MASU01000005">
    <property type="protein sequence ID" value="PXY36347.1"/>
    <property type="molecule type" value="Genomic_DNA"/>
</dbReference>
<keyword evidence="3" id="KW-1185">Reference proteome</keyword>
<dbReference type="GO" id="GO:0016747">
    <property type="term" value="F:acyltransferase activity, transferring groups other than amino-acyl groups"/>
    <property type="evidence" value="ECO:0007669"/>
    <property type="project" value="TreeGrafter"/>
</dbReference>
<evidence type="ECO:0000313" key="2">
    <source>
        <dbReference type="EMBL" id="PXY36347.1"/>
    </source>
</evidence>
<dbReference type="InterPro" id="IPR050583">
    <property type="entry name" value="Mycobacterial_A85_antigen"/>
</dbReference>
<dbReference type="Proteomes" id="UP000247892">
    <property type="component" value="Unassembled WGS sequence"/>
</dbReference>
<dbReference type="PANTHER" id="PTHR48098">
    <property type="entry name" value="ENTEROCHELIN ESTERASE-RELATED"/>
    <property type="match status" value="1"/>
</dbReference>
<dbReference type="InterPro" id="IPR029058">
    <property type="entry name" value="AB_hydrolase_fold"/>
</dbReference>
<dbReference type="Gene3D" id="3.40.50.1820">
    <property type="entry name" value="alpha/beta hydrolase"/>
    <property type="match status" value="1"/>
</dbReference>
<comment type="caution">
    <text evidence="2">The sequence shown here is derived from an EMBL/GenBank/DDBJ whole genome shotgun (WGS) entry which is preliminary data.</text>
</comment>
<evidence type="ECO:0000256" key="1">
    <source>
        <dbReference type="SAM" id="SignalP"/>
    </source>
</evidence>
<feature type="signal peptide" evidence="1">
    <location>
        <begin position="1"/>
        <end position="31"/>
    </location>
</feature>
<dbReference type="PANTHER" id="PTHR48098:SF1">
    <property type="entry name" value="DIACYLGLYCEROL ACYLTRANSFERASE_MYCOLYLTRANSFERASE AG85A"/>
    <property type="match status" value="1"/>
</dbReference>
<evidence type="ECO:0000313" key="3">
    <source>
        <dbReference type="Proteomes" id="UP000247892"/>
    </source>
</evidence>
<dbReference type="OrthoDB" id="4527292at2"/>
<organism evidence="2 3">
    <name type="scientific">Prauserella flavalba</name>
    <dbReference type="NCBI Taxonomy" id="1477506"/>
    <lineage>
        <taxon>Bacteria</taxon>
        <taxon>Bacillati</taxon>
        <taxon>Actinomycetota</taxon>
        <taxon>Actinomycetes</taxon>
        <taxon>Pseudonocardiales</taxon>
        <taxon>Pseudonocardiaceae</taxon>
        <taxon>Prauserella</taxon>
    </lineage>
</organism>
<feature type="chain" id="PRO_5039032958" evidence="1">
    <location>
        <begin position="32"/>
        <end position="362"/>
    </location>
</feature>
<name>A0A318LVA6_9PSEU</name>
<sequence>MKRRATLAALGVAFALVSVLGLTGAAPAARAAVAPPVFTDGHGLTVVKQPWWVDDRQRTFKFVVRTDEVPRYSTLPGQTSGEHVIMVTLPEGYDSSGDTRYPVQYHLHGHPDYPDTLLNRQMFEESTAGGVPLITVAPNGSGRGWYTNWTNPPASLGRQNWQTFHLDQVIPFLDANLRTIASRDGRAISGHSMGGFGAFHYAERRPELFGYVGSFSGGLDLLNQAQRAAVVATTQLAASGTPTVPPDAIFGIPVWPLDRVWNETSPAQHVESLRGMGVAMYTGNGGNLADNLPQALTESIARDTNLVTRDHLVAAGIPHTFVDYGDGSTWGEGCNGKHAHAPCLKADMHHFVGLLMESLTHP</sequence>
<accession>A0A318LVA6</accession>
<dbReference type="RefSeq" id="WP_110336358.1">
    <property type="nucleotide sequence ID" value="NZ_JBHVKT010000001.1"/>
</dbReference>
<dbReference type="SUPFAM" id="SSF53474">
    <property type="entry name" value="alpha/beta-Hydrolases"/>
    <property type="match status" value="1"/>
</dbReference>
<keyword evidence="1" id="KW-0732">Signal</keyword>
<dbReference type="InterPro" id="IPR000801">
    <property type="entry name" value="Esterase-like"/>
</dbReference>
<protein>
    <submittedName>
        <fullName evidence="2">Esterase</fullName>
    </submittedName>
</protein>
<proteinExistence type="predicted"/>
<dbReference type="Pfam" id="PF00756">
    <property type="entry name" value="Esterase"/>
    <property type="match status" value="1"/>
</dbReference>
<gene>
    <name evidence="2" type="ORF">BA062_13115</name>
</gene>
<dbReference type="AlphaFoldDB" id="A0A318LVA6"/>
<reference evidence="2 3" key="1">
    <citation type="submission" date="2016-07" db="EMBL/GenBank/DDBJ databases">
        <title>Draft genome sequence of Prauserella sp. YIM 121212, isolated from alkaline soil.</title>
        <authorList>
            <person name="Ruckert C."/>
            <person name="Albersmeier A."/>
            <person name="Jiang C.-L."/>
            <person name="Jiang Y."/>
            <person name="Kalinowski J."/>
            <person name="Schneider O."/>
            <person name="Winkler A."/>
            <person name="Zotchev S.B."/>
        </authorList>
    </citation>
    <scope>NUCLEOTIDE SEQUENCE [LARGE SCALE GENOMIC DNA]</scope>
    <source>
        <strain evidence="2 3">YIM 121212</strain>
    </source>
</reference>